<feature type="compositionally biased region" description="Basic and acidic residues" evidence="1">
    <location>
        <begin position="125"/>
        <end position="139"/>
    </location>
</feature>
<gene>
    <name evidence="2" type="ORF">LCGC14_2573880</name>
</gene>
<dbReference type="AlphaFoldDB" id="A0A0F9CSN2"/>
<feature type="compositionally biased region" description="Polar residues" evidence="1">
    <location>
        <begin position="146"/>
        <end position="155"/>
    </location>
</feature>
<name>A0A0F9CSN2_9ZZZZ</name>
<feature type="region of interest" description="Disordered" evidence="1">
    <location>
        <begin position="125"/>
        <end position="155"/>
    </location>
</feature>
<accession>A0A0F9CSN2</accession>
<proteinExistence type="predicted"/>
<comment type="caution">
    <text evidence="2">The sequence shown here is derived from an EMBL/GenBank/DDBJ whole genome shotgun (WGS) entry which is preliminary data.</text>
</comment>
<sequence>MGSDLASENVNKVEPIGSVTMDNHDRAKQCDLLAKAMLFVEGVADYLNVEDDGTSALWMLHHRLRQLGAEVSRESSFLALNAQLKIAWAAFEGLAVMMAPLDRSDAIAAVRDVFSTAAKDLRDAATELDAKHKPGDKNVRKASVSKPDTGSQVGA</sequence>
<evidence type="ECO:0000256" key="1">
    <source>
        <dbReference type="SAM" id="MobiDB-lite"/>
    </source>
</evidence>
<evidence type="ECO:0000313" key="2">
    <source>
        <dbReference type="EMBL" id="KKL08636.1"/>
    </source>
</evidence>
<reference evidence="2" key="1">
    <citation type="journal article" date="2015" name="Nature">
        <title>Complex archaea that bridge the gap between prokaryotes and eukaryotes.</title>
        <authorList>
            <person name="Spang A."/>
            <person name="Saw J.H."/>
            <person name="Jorgensen S.L."/>
            <person name="Zaremba-Niedzwiedzka K."/>
            <person name="Martijn J."/>
            <person name="Lind A.E."/>
            <person name="van Eijk R."/>
            <person name="Schleper C."/>
            <person name="Guy L."/>
            <person name="Ettema T.J."/>
        </authorList>
    </citation>
    <scope>NUCLEOTIDE SEQUENCE</scope>
</reference>
<protein>
    <submittedName>
        <fullName evidence="2">Uncharacterized protein</fullName>
    </submittedName>
</protein>
<organism evidence="2">
    <name type="scientific">marine sediment metagenome</name>
    <dbReference type="NCBI Taxonomy" id="412755"/>
    <lineage>
        <taxon>unclassified sequences</taxon>
        <taxon>metagenomes</taxon>
        <taxon>ecological metagenomes</taxon>
    </lineage>
</organism>
<dbReference type="EMBL" id="LAZR01042803">
    <property type="protein sequence ID" value="KKL08636.1"/>
    <property type="molecule type" value="Genomic_DNA"/>
</dbReference>